<feature type="domain" description="CRM" evidence="3">
    <location>
        <begin position="3"/>
        <end position="92"/>
    </location>
</feature>
<dbReference type="STRING" id="497964.CfE428DRAFT_2504"/>
<dbReference type="eggNOG" id="COG1534">
    <property type="taxonomic scope" value="Bacteria"/>
</dbReference>
<sequence>MPTTLTNAEKRDLKAQAQRLEPVVKLGHGGMSDAFIHSLDEALNQHGLVKMKFADFKEEKKTLAPQIAERTGSAIVMQVGNVAVFYRPKPEE</sequence>
<dbReference type="InterPro" id="IPR035920">
    <property type="entry name" value="YhbY-like_sf"/>
</dbReference>
<dbReference type="PANTHER" id="PTHR40065">
    <property type="entry name" value="RNA-BINDING PROTEIN YHBY"/>
    <property type="match status" value="1"/>
</dbReference>
<evidence type="ECO:0000256" key="2">
    <source>
        <dbReference type="PROSITE-ProRule" id="PRU00626"/>
    </source>
</evidence>
<reference evidence="4 5" key="1">
    <citation type="journal article" date="2011" name="J. Bacteriol.">
        <title>Genome sequence of Chthoniobacter flavus Ellin428, an aerobic heterotrophic soil bacterium.</title>
        <authorList>
            <person name="Kant R."/>
            <person name="van Passel M.W."/>
            <person name="Palva A."/>
            <person name="Lucas S."/>
            <person name="Lapidus A."/>
            <person name="Glavina Del Rio T."/>
            <person name="Dalin E."/>
            <person name="Tice H."/>
            <person name="Bruce D."/>
            <person name="Goodwin L."/>
            <person name="Pitluck S."/>
            <person name="Larimer F.W."/>
            <person name="Land M.L."/>
            <person name="Hauser L."/>
            <person name="Sangwan P."/>
            <person name="de Vos W.M."/>
            <person name="Janssen P.H."/>
            <person name="Smidt H."/>
        </authorList>
    </citation>
    <scope>NUCLEOTIDE SEQUENCE [LARGE SCALE GENOMIC DNA]</scope>
    <source>
        <strain evidence="4 5">Ellin428</strain>
    </source>
</reference>
<dbReference type="Gene3D" id="3.30.110.60">
    <property type="entry name" value="YhbY-like"/>
    <property type="match status" value="1"/>
</dbReference>
<accession>B4D0Q3</accession>
<protein>
    <recommendedName>
        <fullName evidence="3">CRM domain-containing protein</fullName>
    </recommendedName>
</protein>
<comment type="caution">
    <text evidence="4">The sequence shown here is derived from an EMBL/GenBank/DDBJ whole genome shotgun (WGS) entry which is preliminary data.</text>
</comment>
<dbReference type="PROSITE" id="PS51295">
    <property type="entry name" value="CRM"/>
    <property type="match status" value="1"/>
</dbReference>
<gene>
    <name evidence="4" type="ORF">CfE428DRAFT_2504</name>
</gene>
<proteinExistence type="predicted"/>
<dbReference type="PANTHER" id="PTHR40065:SF3">
    <property type="entry name" value="RNA-BINDING PROTEIN YHBY"/>
    <property type="match status" value="1"/>
</dbReference>
<dbReference type="SUPFAM" id="SSF75471">
    <property type="entry name" value="YhbY-like"/>
    <property type="match status" value="1"/>
</dbReference>
<organism evidence="4 5">
    <name type="scientific">Chthoniobacter flavus Ellin428</name>
    <dbReference type="NCBI Taxonomy" id="497964"/>
    <lineage>
        <taxon>Bacteria</taxon>
        <taxon>Pseudomonadati</taxon>
        <taxon>Verrucomicrobiota</taxon>
        <taxon>Spartobacteria</taxon>
        <taxon>Chthoniobacterales</taxon>
        <taxon>Chthoniobacteraceae</taxon>
        <taxon>Chthoniobacter</taxon>
    </lineage>
</organism>
<evidence type="ECO:0000256" key="1">
    <source>
        <dbReference type="ARBA" id="ARBA00022884"/>
    </source>
</evidence>
<name>B4D0Q3_9BACT</name>
<dbReference type="GO" id="GO:0003723">
    <property type="term" value="F:RNA binding"/>
    <property type="evidence" value="ECO:0007669"/>
    <property type="project" value="UniProtKB-UniRule"/>
</dbReference>
<dbReference type="EMBL" id="ABVL01000006">
    <property type="protein sequence ID" value="EDY19915.1"/>
    <property type="molecule type" value="Genomic_DNA"/>
</dbReference>
<dbReference type="InterPro" id="IPR051925">
    <property type="entry name" value="RNA-binding_domain"/>
</dbReference>
<dbReference type="RefSeq" id="WP_006979829.1">
    <property type="nucleotide sequence ID" value="NZ_ABVL01000006.1"/>
</dbReference>
<dbReference type="InParanoid" id="B4D0Q3"/>
<dbReference type="FunCoup" id="B4D0Q3">
    <property type="interactions" value="208"/>
</dbReference>
<evidence type="ECO:0000259" key="3">
    <source>
        <dbReference type="PROSITE" id="PS51295"/>
    </source>
</evidence>
<dbReference type="Pfam" id="PF01985">
    <property type="entry name" value="CRS1_YhbY"/>
    <property type="match status" value="1"/>
</dbReference>
<dbReference type="Proteomes" id="UP000005824">
    <property type="component" value="Unassembled WGS sequence"/>
</dbReference>
<dbReference type="SMART" id="SM01103">
    <property type="entry name" value="CRS1_YhbY"/>
    <property type="match status" value="1"/>
</dbReference>
<dbReference type="InterPro" id="IPR001890">
    <property type="entry name" value="RNA-binding_CRM"/>
</dbReference>
<keyword evidence="1 2" id="KW-0694">RNA-binding</keyword>
<keyword evidence="5" id="KW-1185">Reference proteome</keyword>
<evidence type="ECO:0000313" key="4">
    <source>
        <dbReference type="EMBL" id="EDY19915.1"/>
    </source>
</evidence>
<dbReference type="AlphaFoldDB" id="B4D0Q3"/>
<evidence type="ECO:0000313" key="5">
    <source>
        <dbReference type="Proteomes" id="UP000005824"/>
    </source>
</evidence>